<evidence type="ECO:0008006" key="3">
    <source>
        <dbReference type="Google" id="ProtNLM"/>
    </source>
</evidence>
<comment type="caution">
    <text evidence="1">The sequence shown here is derived from an EMBL/GenBank/DDBJ whole genome shotgun (WGS) entry which is preliminary data.</text>
</comment>
<protein>
    <recommendedName>
        <fullName evidence="3">Secreted protein</fullName>
    </recommendedName>
</protein>
<organism evidence="1 2">
    <name type="scientific">Necator americanus</name>
    <name type="common">Human hookworm</name>
    <dbReference type="NCBI Taxonomy" id="51031"/>
    <lineage>
        <taxon>Eukaryota</taxon>
        <taxon>Metazoa</taxon>
        <taxon>Ecdysozoa</taxon>
        <taxon>Nematoda</taxon>
        <taxon>Chromadorea</taxon>
        <taxon>Rhabditida</taxon>
        <taxon>Rhabditina</taxon>
        <taxon>Rhabditomorpha</taxon>
        <taxon>Strongyloidea</taxon>
        <taxon>Ancylostomatidae</taxon>
        <taxon>Bunostominae</taxon>
        <taxon>Necator</taxon>
    </lineage>
</organism>
<dbReference type="Proteomes" id="UP001303046">
    <property type="component" value="Unassembled WGS sequence"/>
</dbReference>
<evidence type="ECO:0000313" key="1">
    <source>
        <dbReference type="EMBL" id="KAK6735335.1"/>
    </source>
</evidence>
<proteinExistence type="predicted"/>
<evidence type="ECO:0000313" key="2">
    <source>
        <dbReference type="Proteomes" id="UP001303046"/>
    </source>
</evidence>
<dbReference type="EMBL" id="JAVFWL010000002">
    <property type="protein sequence ID" value="KAK6735335.1"/>
    <property type="molecule type" value="Genomic_DNA"/>
</dbReference>
<name>A0ABR1CC03_NECAM</name>
<gene>
    <name evidence="1" type="primary">Necator_chrII.g6294</name>
    <name evidence="1" type="ORF">RB195_018501</name>
</gene>
<accession>A0ABR1CC03</accession>
<reference evidence="1 2" key="1">
    <citation type="submission" date="2023-08" db="EMBL/GenBank/DDBJ databases">
        <title>A Necator americanus chromosomal reference genome.</title>
        <authorList>
            <person name="Ilik V."/>
            <person name="Petrzelkova K.J."/>
            <person name="Pardy F."/>
            <person name="Fuh T."/>
            <person name="Niatou-Singa F.S."/>
            <person name="Gouil Q."/>
            <person name="Baker L."/>
            <person name="Ritchie M.E."/>
            <person name="Jex A.R."/>
            <person name="Gazzola D."/>
            <person name="Li H."/>
            <person name="Toshio Fujiwara R."/>
            <person name="Zhan B."/>
            <person name="Aroian R.V."/>
            <person name="Pafco B."/>
            <person name="Schwarz E.M."/>
        </authorList>
    </citation>
    <scope>NUCLEOTIDE SEQUENCE [LARGE SCALE GENOMIC DNA]</scope>
    <source>
        <strain evidence="1 2">Aroian</strain>
        <tissue evidence="1">Whole animal</tissue>
    </source>
</reference>
<sequence>MEIKSTAVVICLLHAVYIRNRLPTKLSSALFHILRKVLLNIVSHRFNCTLSMYPVSAIYGARLCNRPLCHYLPYKWLQG</sequence>
<keyword evidence="2" id="KW-1185">Reference proteome</keyword>